<keyword evidence="3" id="KW-1185">Reference proteome</keyword>
<sequence>MVKAWPKTLLLREKKPGLVQDRNDRREWGLTGAGSRKKWKEWVGDKKMQDAREMKSREESYPQPPHPHSIANSPVQRPKATYASHRLSIRSRLSLQIILSKKRVNKSGAIRQQVAKKIRQGVRYILERGMGVDADDTLVFNEAEAGVGRWMLSDWHYIIYAQLPCYRHPWPGMMLHLRRALEHIKTSGETFNAEWEAADHLQSEWKEMHEAEREMGIARKESEEWAAELMKREEAAVELCKQGQLGPELNDLLGRFSSELGLQDTAAAPSSINSGGMDSSVLPSDYSTGPSQPRHTLDDKSRASMFSEADPLHAGMKNPTQSTETEPMFSQENGRLLPPHLSLESNLEYWKPPSKQEPRPIESSLEKSRALLLRAAEGLWNKPDREDDTVKKEWQKDDEGSDLLSHRYGRDVTSMPMQLRSGKLRVHIPKFSARLKEHVVRQENKERRPRVPTHDELAQEEGRRNGRPIRRRFEHIVERYPTARTSAEEKRAKSGRSLDDIDLSSLESKT</sequence>
<feature type="region of interest" description="Disordered" evidence="1">
    <location>
        <begin position="13"/>
        <end position="77"/>
    </location>
</feature>
<dbReference type="AlphaFoldDB" id="M5G4X5"/>
<evidence type="ECO:0000313" key="3">
    <source>
        <dbReference type="Proteomes" id="UP000030653"/>
    </source>
</evidence>
<accession>M5G4X5</accession>
<dbReference type="GeneID" id="63682525"/>
<reference evidence="2 3" key="1">
    <citation type="journal article" date="2012" name="Science">
        <title>The Paleozoic origin of enzymatic lignin decomposition reconstructed from 31 fungal genomes.</title>
        <authorList>
            <person name="Floudas D."/>
            <person name="Binder M."/>
            <person name="Riley R."/>
            <person name="Barry K."/>
            <person name="Blanchette R.A."/>
            <person name="Henrissat B."/>
            <person name="Martinez A.T."/>
            <person name="Otillar R."/>
            <person name="Spatafora J.W."/>
            <person name="Yadav J.S."/>
            <person name="Aerts A."/>
            <person name="Benoit I."/>
            <person name="Boyd A."/>
            <person name="Carlson A."/>
            <person name="Copeland A."/>
            <person name="Coutinho P.M."/>
            <person name="de Vries R.P."/>
            <person name="Ferreira P."/>
            <person name="Findley K."/>
            <person name="Foster B."/>
            <person name="Gaskell J."/>
            <person name="Glotzer D."/>
            <person name="Gorecki P."/>
            <person name="Heitman J."/>
            <person name="Hesse C."/>
            <person name="Hori C."/>
            <person name="Igarashi K."/>
            <person name="Jurgens J.A."/>
            <person name="Kallen N."/>
            <person name="Kersten P."/>
            <person name="Kohler A."/>
            <person name="Kuees U."/>
            <person name="Kumar T.K.A."/>
            <person name="Kuo A."/>
            <person name="LaButti K."/>
            <person name="Larrondo L.F."/>
            <person name="Lindquist E."/>
            <person name="Ling A."/>
            <person name="Lombard V."/>
            <person name="Lucas S."/>
            <person name="Lundell T."/>
            <person name="Martin R."/>
            <person name="McLaughlin D.J."/>
            <person name="Morgenstern I."/>
            <person name="Morin E."/>
            <person name="Murat C."/>
            <person name="Nagy L.G."/>
            <person name="Nolan M."/>
            <person name="Ohm R.A."/>
            <person name="Patyshakuliyeva A."/>
            <person name="Rokas A."/>
            <person name="Ruiz-Duenas F.J."/>
            <person name="Sabat G."/>
            <person name="Salamov A."/>
            <person name="Samejima M."/>
            <person name="Schmutz J."/>
            <person name="Slot J.C."/>
            <person name="St John F."/>
            <person name="Stenlid J."/>
            <person name="Sun H."/>
            <person name="Sun S."/>
            <person name="Syed K."/>
            <person name="Tsang A."/>
            <person name="Wiebenga A."/>
            <person name="Young D."/>
            <person name="Pisabarro A."/>
            <person name="Eastwood D.C."/>
            <person name="Martin F."/>
            <person name="Cullen D."/>
            <person name="Grigoriev I.V."/>
            <person name="Hibbett D.S."/>
        </authorList>
    </citation>
    <scope>NUCLEOTIDE SEQUENCE [LARGE SCALE GENOMIC DNA]</scope>
    <source>
        <strain evidence="2 3">DJM-731 SS1</strain>
    </source>
</reference>
<dbReference type="STRING" id="1858805.M5G4X5"/>
<feature type="compositionally biased region" description="Basic and acidic residues" evidence="1">
    <location>
        <begin position="452"/>
        <end position="464"/>
    </location>
</feature>
<proteinExistence type="predicted"/>
<feature type="region of interest" description="Disordered" evidence="1">
    <location>
        <begin position="384"/>
        <end position="409"/>
    </location>
</feature>
<feature type="compositionally biased region" description="Basic and acidic residues" evidence="1">
    <location>
        <begin position="40"/>
        <end position="60"/>
    </location>
</feature>
<feature type="compositionally biased region" description="Basic and acidic residues" evidence="1">
    <location>
        <begin position="486"/>
        <end position="499"/>
    </location>
</feature>
<dbReference type="EMBL" id="JH795865">
    <property type="protein sequence ID" value="EJU00907.1"/>
    <property type="molecule type" value="Genomic_DNA"/>
</dbReference>
<feature type="region of interest" description="Disordered" evidence="1">
    <location>
        <begin position="439"/>
        <end position="510"/>
    </location>
</feature>
<evidence type="ECO:0000256" key="1">
    <source>
        <dbReference type="SAM" id="MobiDB-lite"/>
    </source>
</evidence>
<dbReference type="HOGENOM" id="CLU_534204_0_0_1"/>
<dbReference type="OrthoDB" id="3265918at2759"/>
<name>M5G4X5_DACPD</name>
<feature type="region of interest" description="Disordered" evidence="1">
    <location>
        <begin position="267"/>
        <end position="332"/>
    </location>
</feature>
<feature type="compositionally biased region" description="Polar residues" evidence="1">
    <location>
        <begin position="268"/>
        <end position="294"/>
    </location>
</feature>
<protein>
    <submittedName>
        <fullName evidence="2">Uncharacterized protein</fullName>
    </submittedName>
</protein>
<organism evidence="2 3">
    <name type="scientific">Dacryopinax primogenitus (strain DJM 731)</name>
    <name type="common">Brown rot fungus</name>
    <dbReference type="NCBI Taxonomy" id="1858805"/>
    <lineage>
        <taxon>Eukaryota</taxon>
        <taxon>Fungi</taxon>
        <taxon>Dikarya</taxon>
        <taxon>Basidiomycota</taxon>
        <taxon>Agaricomycotina</taxon>
        <taxon>Dacrymycetes</taxon>
        <taxon>Dacrymycetales</taxon>
        <taxon>Dacrymycetaceae</taxon>
        <taxon>Dacryopinax</taxon>
    </lineage>
</organism>
<feature type="compositionally biased region" description="Basic and acidic residues" evidence="1">
    <location>
        <begin position="13"/>
        <end position="28"/>
    </location>
</feature>
<dbReference type="Proteomes" id="UP000030653">
    <property type="component" value="Unassembled WGS sequence"/>
</dbReference>
<dbReference type="RefSeq" id="XP_040627804.1">
    <property type="nucleotide sequence ID" value="XM_040767463.1"/>
</dbReference>
<feature type="compositionally biased region" description="Polar residues" evidence="1">
    <location>
        <begin position="318"/>
        <end position="332"/>
    </location>
</feature>
<evidence type="ECO:0000313" key="2">
    <source>
        <dbReference type="EMBL" id="EJU00907.1"/>
    </source>
</evidence>
<gene>
    <name evidence="2" type="ORF">DACRYDRAFT_100514</name>
</gene>